<gene>
    <name evidence="1" type="ORF">P175DRAFT_0100324</name>
</gene>
<dbReference type="AlphaFoldDB" id="A0A2T5LLQ2"/>
<evidence type="ECO:0000313" key="2">
    <source>
        <dbReference type="Proteomes" id="UP000244073"/>
    </source>
</evidence>
<reference evidence="1 2" key="1">
    <citation type="journal article" date="2018" name="Proc. Natl. Acad. Sci. U.S.A.">
        <title>Linking secondary metabolites to gene clusters through genome sequencing of six diverse Aspergillus species.</title>
        <authorList>
            <person name="Kaerboelling I."/>
            <person name="Vesth T.C."/>
            <person name="Frisvad J.C."/>
            <person name="Nybo J.L."/>
            <person name="Theobald S."/>
            <person name="Kuo A."/>
            <person name="Bowyer P."/>
            <person name="Matsuda Y."/>
            <person name="Mondo S."/>
            <person name="Lyhne E.K."/>
            <person name="Kogle M.E."/>
            <person name="Clum A."/>
            <person name="Lipzen A."/>
            <person name="Salamov A."/>
            <person name="Ngan C.Y."/>
            <person name="Daum C."/>
            <person name="Chiniquy J."/>
            <person name="Barry K."/>
            <person name="LaButti K."/>
            <person name="Haridas S."/>
            <person name="Simmons B.A."/>
            <person name="Magnuson J.K."/>
            <person name="Mortensen U.H."/>
            <person name="Larsen T.O."/>
            <person name="Grigoriev I.V."/>
            <person name="Baker S.E."/>
            <person name="Andersen M.R."/>
        </authorList>
    </citation>
    <scope>NUCLEOTIDE SEQUENCE [LARGE SCALE GENOMIC DNA]</scope>
    <source>
        <strain evidence="1 2">IBT 24754</strain>
    </source>
</reference>
<protein>
    <submittedName>
        <fullName evidence="1">Uncharacterized protein</fullName>
    </submittedName>
</protein>
<name>A0A2T5LLQ2_9EURO</name>
<dbReference type="RefSeq" id="XP_040748591.1">
    <property type="nucleotide sequence ID" value="XM_040892326.1"/>
</dbReference>
<proteinExistence type="predicted"/>
<organism evidence="1 2">
    <name type="scientific">Aspergillus ochraceoroseus IBT 24754</name>
    <dbReference type="NCBI Taxonomy" id="1392256"/>
    <lineage>
        <taxon>Eukaryota</taxon>
        <taxon>Fungi</taxon>
        <taxon>Dikarya</taxon>
        <taxon>Ascomycota</taxon>
        <taxon>Pezizomycotina</taxon>
        <taxon>Eurotiomycetes</taxon>
        <taxon>Eurotiomycetidae</taxon>
        <taxon>Eurotiales</taxon>
        <taxon>Aspergillaceae</taxon>
        <taxon>Aspergillus</taxon>
        <taxon>Aspergillus subgen. Nidulantes</taxon>
    </lineage>
</organism>
<dbReference type="GeneID" id="63809208"/>
<comment type="caution">
    <text evidence="1">The sequence shown here is derived from an EMBL/GenBank/DDBJ whole genome shotgun (WGS) entry which is preliminary data.</text>
</comment>
<dbReference type="VEuPathDB" id="FungiDB:P175DRAFT_0100324"/>
<dbReference type="Proteomes" id="UP000244073">
    <property type="component" value="Unassembled WGS sequence"/>
</dbReference>
<accession>A0A2T5LLQ2</accession>
<evidence type="ECO:0000313" key="1">
    <source>
        <dbReference type="EMBL" id="PTU17199.1"/>
    </source>
</evidence>
<sequence length="153" mass="17122">MVVNENETPKHPTFSGLRQALSTDINTAFSAPYSRISSYQNLTHKSLNHYLIQSLSTSSLFKKPLSTANQDVSLLLQLLFWRLQLLLLRLLQRKSLSPGSGKAFDSTKLPSCRVVFCPCYTSPLLRIYSALNTTHTSFPDPSCRPQRCDQGAS</sequence>
<dbReference type="EMBL" id="MSFN02000011">
    <property type="protein sequence ID" value="PTU17199.1"/>
    <property type="molecule type" value="Genomic_DNA"/>
</dbReference>